<evidence type="ECO:0000256" key="3">
    <source>
        <dbReference type="ARBA" id="ARBA00022475"/>
    </source>
</evidence>
<feature type="transmembrane region" description="Helical" evidence="7">
    <location>
        <begin position="271"/>
        <end position="292"/>
    </location>
</feature>
<keyword evidence="3" id="KW-1003">Cell membrane</keyword>
<evidence type="ECO:0000259" key="8">
    <source>
        <dbReference type="Pfam" id="PF00892"/>
    </source>
</evidence>
<dbReference type="SUPFAM" id="SSF103481">
    <property type="entry name" value="Multidrug resistance efflux transporter EmrE"/>
    <property type="match status" value="1"/>
</dbReference>
<feature type="domain" description="EamA" evidence="8">
    <location>
        <begin position="11"/>
        <end position="159"/>
    </location>
</feature>
<proteinExistence type="inferred from homology"/>
<dbReference type="GO" id="GO:0005886">
    <property type="term" value="C:plasma membrane"/>
    <property type="evidence" value="ECO:0007669"/>
    <property type="project" value="UniProtKB-SubCell"/>
</dbReference>
<evidence type="ECO:0000256" key="7">
    <source>
        <dbReference type="SAM" id="Phobius"/>
    </source>
</evidence>
<feature type="transmembrane region" description="Helical" evidence="7">
    <location>
        <begin position="298"/>
        <end position="316"/>
    </location>
</feature>
<feature type="transmembrane region" description="Helical" evidence="7">
    <location>
        <begin position="167"/>
        <end position="189"/>
    </location>
</feature>
<dbReference type="Pfam" id="PF00892">
    <property type="entry name" value="EamA"/>
    <property type="match status" value="2"/>
</dbReference>
<keyword evidence="10" id="KW-1185">Reference proteome</keyword>
<feature type="transmembrane region" description="Helical" evidence="7">
    <location>
        <begin position="90"/>
        <end position="110"/>
    </location>
</feature>
<dbReference type="InterPro" id="IPR051258">
    <property type="entry name" value="Diverse_Substrate_Transporter"/>
</dbReference>
<feature type="transmembrane region" description="Helical" evidence="7">
    <location>
        <begin position="201"/>
        <end position="220"/>
    </location>
</feature>
<name>A0AA43UB24_9ACTN</name>
<comment type="subcellular location">
    <subcellularLocation>
        <location evidence="1">Cell membrane</location>
        <topology evidence="1">Multi-pass membrane protein</topology>
    </subcellularLocation>
</comment>
<dbReference type="Proteomes" id="UP001168575">
    <property type="component" value="Unassembled WGS sequence"/>
</dbReference>
<keyword evidence="6 7" id="KW-0472">Membrane</keyword>
<feature type="transmembrane region" description="Helical" evidence="7">
    <location>
        <begin position="39"/>
        <end position="61"/>
    </location>
</feature>
<gene>
    <name evidence="9" type="ORF">Q3982_03640</name>
</gene>
<dbReference type="PANTHER" id="PTHR42920">
    <property type="entry name" value="OS03G0707200 PROTEIN-RELATED"/>
    <property type="match status" value="1"/>
</dbReference>
<protein>
    <submittedName>
        <fullName evidence="9">DMT family transporter</fullName>
    </submittedName>
</protein>
<dbReference type="InterPro" id="IPR037185">
    <property type="entry name" value="EmrE-like"/>
</dbReference>
<feature type="transmembrane region" description="Helical" evidence="7">
    <location>
        <begin position="240"/>
        <end position="262"/>
    </location>
</feature>
<dbReference type="PROSITE" id="PS51257">
    <property type="entry name" value="PROKAR_LIPOPROTEIN"/>
    <property type="match status" value="1"/>
</dbReference>
<evidence type="ECO:0000256" key="2">
    <source>
        <dbReference type="ARBA" id="ARBA00007362"/>
    </source>
</evidence>
<reference evidence="9" key="1">
    <citation type="submission" date="2023-07" db="EMBL/GenBank/DDBJ databases">
        <title>Between Cages and Wild: Unraveling the Impact of Captivity on Animal Microbiomes and Antimicrobial Resistance.</title>
        <authorList>
            <person name="Schmartz G.P."/>
            <person name="Rehner J."/>
            <person name="Schuff M.J."/>
            <person name="Becker S.L."/>
            <person name="Kravczyk M."/>
            <person name="Gurevich A."/>
            <person name="Francke R."/>
            <person name="Mueller R."/>
            <person name="Keller V."/>
            <person name="Keller A."/>
        </authorList>
    </citation>
    <scope>NUCLEOTIDE SEQUENCE</scope>
    <source>
        <strain evidence="9">S12M_St_49</strain>
    </source>
</reference>
<feature type="transmembrane region" description="Helical" evidence="7">
    <location>
        <begin position="144"/>
        <end position="161"/>
    </location>
</feature>
<evidence type="ECO:0000256" key="1">
    <source>
        <dbReference type="ARBA" id="ARBA00004651"/>
    </source>
</evidence>
<organism evidence="9 10">
    <name type="scientific">Phoenicibacter congonensis</name>
    <dbReference type="NCBI Taxonomy" id="1944646"/>
    <lineage>
        <taxon>Bacteria</taxon>
        <taxon>Bacillati</taxon>
        <taxon>Actinomycetota</taxon>
        <taxon>Coriobacteriia</taxon>
        <taxon>Eggerthellales</taxon>
        <taxon>Eggerthellaceae</taxon>
        <taxon>Phoenicibacter</taxon>
    </lineage>
</organism>
<dbReference type="PANTHER" id="PTHR42920:SF5">
    <property type="entry name" value="EAMA DOMAIN-CONTAINING PROTEIN"/>
    <property type="match status" value="1"/>
</dbReference>
<dbReference type="InterPro" id="IPR000620">
    <property type="entry name" value="EamA_dom"/>
</dbReference>
<evidence type="ECO:0000313" key="10">
    <source>
        <dbReference type="Proteomes" id="UP001168575"/>
    </source>
</evidence>
<dbReference type="AlphaFoldDB" id="A0AA43UB24"/>
<dbReference type="EMBL" id="JAUMVS010000044">
    <property type="protein sequence ID" value="MDO4841752.1"/>
    <property type="molecule type" value="Genomic_DNA"/>
</dbReference>
<evidence type="ECO:0000256" key="4">
    <source>
        <dbReference type="ARBA" id="ARBA00022692"/>
    </source>
</evidence>
<comment type="caution">
    <text evidence="9">The sequence shown here is derived from an EMBL/GenBank/DDBJ whole genome shotgun (WGS) entry which is preliminary data.</text>
</comment>
<feature type="domain" description="EamA" evidence="8">
    <location>
        <begin position="171"/>
        <end position="315"/>
    </location>
</feature>
<comment type="similarity">
    <text evidence="2">Belongs to the EamA transporter family.</text>
</comment>
<keyword evidence="4 7" id="KW-0812">Transmembrane</keyword>
<keyword evidence="5 7" id="KW-1133">Transmembrane helix</keyword>
<evidence type="ECO:0000256" key="5">
    <source>
        <dbReference type="ARBA" id="ARBA00022989"/>
    </source>
</evidence>
<sequence>MKNLNGRYFFGLACTVAGAGLWGFSGSCAQYLTQVDGVHPIFLTAFRSCVAVVFFFLCIAVRKFNLERNGHTFVGPFHTIAKNRRLIKGFVLFALSLGTDQFAYSATVALTNAGTATILQMLSAVVVMVVTCLLARKFPKVRELAALILAMIATVLISTQGDITSVVLPFWGLFWGIVNAIAVAGYIMFPERFGLFQAIGSFASVACGTLFCAVVGSLAVFGCELCGIDIFTNVFALDSFGWLVATGGLGFTGTFLAFGLYVSGVKIVGPVLGSLLGAVEPVSAAIVSWAWLGTDFTLWDSSGLILMVAMLVLVTVRKEKAAA</sequence>
<feature type="transmembrane region" description="Helical" evidence="7">
    <location>
        <begin position="116"/>
        <end position="135"/>
    </location>
</feature>
<evidence type="ECO:0000256" key="6">
    <source>
        <dbReference type="ARBA" id="ARBA00023136"/>
    </source>
</evidence>
<evidence type="ECO:0000313" key="9">
    <source>
        <dbReference type="EMBL" id="MDO4841752.1"/>
    </source>
</evidence>
<accession>A0AA43UB24</accession>